<keyword evidence="6 7" id="KW-0472">Membrane</keyword>
<feature type="transmembrane region" description="Helical" evidence="7">
    <location>
        <begin position="142"/>
        <end position="163"/>
    </location>
</feature>
<evidence type="ECO:0000256" key="6">
    <source>
        <dbReference type="ARBA" id="ARBA00023136"/>
    </source>
</evidence>
<comment type="subcellular location">
    <subcellularLocation>
        <location evidence="1 7">Cell membrane</location>
        <topology evidence="1 7">Multi-pass membrane protein</topology>
    </subcellularLocation>
</comment>
<organism evidence="9 10">
    <name type="scientific">Paenibacillus agaridevorans</name>
    <dbReference type="NCBI Taxonomy" id="171404"/>
    <lineage>
        <taxon>Bacteria</taxon>
        <taxon>Bacillati</taxon>
        <taxon>Bacillota</taxon>
        <taxon>Bacilli</taxon>
        <taxon>Bacillales</taxon>
        <taxon>Paenibacillaceae</taxon>
        <taxon>Paenibacillus</taxon>
    </lineage>
</organism>
<dbReference type="GO" id="GO:0055085">
    <property type="term" value="P:transmembrane transport"/>
    <property type="evidence" value="ECO:0007669"/>
    <property type="project" value="InterPro"/>
</dbReference>
<evidence type="ECO:0000256" key="7">
    <source>
        <dbReference type="RuleBase" id="RU363032"/>
    </source>
</evidence>
<feature type="transmembrane region" description="Helical" evidence="7">
    <location>
        <begin position="79"/>
        <end position="97"/>
    </location>
</feature>
<evidence type="ECO:0000256" key="4">
    <source>
        <dbReference type="ARBA" id="ARBA00022692"/>
    </source>
</evidence>
<evidence type="ECO:0000256" key="5">
    <source>
        <dbReference type="ARBA" id="ARBA00022989"/>
    </source>
</evidence>
<dbReference type="PANTHER" id="PTHR43744:SF12">
    <property type="entry name" value="ABC TRANSPORTER PERMEASE PROTEIN MG189-RELATED"/>
    <property type="match status" value="1"/>
</dbReference>
<feature type="transmembrane region" description="Helical" evidence="7">
    <location>
        <begin position="109"/>
        <end position="130"/>
    </location>
</feature>
<sequence>MTNSLRRMSIGRLILYVLGFGLAVIWLAPLVWMIVTAVKPAGSAVTVMSELFKAPFTLDNYKYVLGNASVWSWTLNSSLVALVVTVLTLLINSLAAFALSRIRFVGKQLIFWLVLMGLMVPIEAKIIPLFQIMVDLNLINSYPALILPSLAAPLGVFILKQFYDGIPKDLVEAAKIDGAGLLRIYWSLFLPLSRSSMAALAIFTFVTSWNNYLWPFLAVTEEKMMTLPVGIPTFQSAYTAELIIPMAANVLASLPAILAFILFQKHIIKGITMTGIK</sequence>
<feature type="transmembrane region" description="Helical" evidence="7">
    <location>
        <begin position="242"/>
        <end position="263"/>
    </location>
</feature>
<dbReference type="AlphaFoldDB" id="A0A2R5EUH6"/>
<keyword evidence="2 7" id="KW-0813">Transport</keyword>
<comment type="similarity">
    <text evidence="7">Belongs to the binding-protein-dependent transport system permease family.</text>
</comment>
<evidence type="ECO:0000313" key="10">
    <source>
        <dbReference type="Proteomes" id="UP000245202"/>
    </source>
</evidence>
<dbReference type="PROSITE" id="PS50928">
    <property type="entry name" value="ABC_TM1"/>
    <property type="match status" value="1"/>
</dbReference>
<feature type="transmembrane region" description="Helical" evidence="7">
    <location>
        <begin position="184"/>
        <end position="206"/>
    </location>
</feature>
<protein>
    <submittedName>
        <fullName evidence="9">Sugar ABC transporter permease</fullName>
    </submittedName>
</protein>
<dbReference type="Gene3D" id="1.10.3720.10">
    <property type="entry name" value="MetI-like"/>
    <property type="match status" value="1"/>
</dbReference>
<dbReference type="Proteomes" id="UP000245202">
    <property type="component" value="Unassembled WGS sequence"/>
</dbReference>
<evidence type="ECO:0000256" key="1">
    <source>
        <dbReference type="ARBA" id="ARBA00004651"/>
    </source>
</evidence>
<evidence type="ECO:0000256" key="2">
    <source>
        <dbReference type="ARBA" id="ARBA00022448"/>
    </source>
</evidence>
<feature type="transmembrane region" description="Helical" evidence="7">
    <location>
        <begin position="13"/>
        <end position="35"/>
    </location>
</feature>
<comment type="caution">
    <text evidence="9">The sequence shown here is derived from an EMBL/GenBank/DDBJ whole genome shotgun (WGS) entry which is preliminary data.</text>
</comment>
<evidence type="ECO:0000313" key="9">
    <source>
        <dbReference type="EMBL" id="GBG10320.1"/>
    </source>
</evidence>
<name>A0A2R5EUH6_9BACL</name>
<keyword evidence="3" id="KW-1003">Cell membrane</keyword>
<gene>
    <name evidence="9" type="ORF">PAT3040_05049</name>
</gene>
<evidence type="ECO:0000256" key="3">
    <source>
        <dbReference type="ARBA" id="ARBA00022475"/>
    </source>
</evidence>
<dbReference type="RefSeq" id="WP_256975455.1">
    <property type="nucleotide sequence ID" value="NZ_BDQX01000315.1"/>
</dbReference>
<dbReference type="Pfam" id="PF00528">
    <property type="entry name" value="BPD_transp_1"/>
    <property type="match status" value="1"/>
</dbReference>
<keyword evidence="4 7" id="KW-0812">Transmembrane</keyword>
<keyword evidence="10" id="KW-1185">Reference proteome</keyword>
<reference evidence="9 10" key="1">
    <citation type="submission" date="2017-08" db="EMBL/GenBank/DDBJ databases">
        <title>Substantial Increase in Enzyme Production by Combined Drug-Resistance Mutations in Paenibacillus agaridevorans.</title>
        <authorList>
            <person name="Tanaka Y."/>
            <person name="Funane K."/>
            <person name="Hosaka T."/>
            <person name="Shiwa Y."/>
            <person name="Fujita N."/>
            <person name="Miyazaki T."/>
            <person name="Yoshikawa H."/>
            <person name="Murakami K."/>
            <person name="Kasahara K."/>
            <person name="Inaoka T."/>
            <person name="Hiraga Y."/>
            <person name="Ochi K."/>
        </authorList>
    </citation>
    <scope>NUCLEOTIDE SEQUENCE [LARGE SCALE GENOMIC DNA]</scope>
    <source>
        <strain evidence="9 10">T-3040</strain>
    </source>
</reference>
<dbReference type="SUPFAM" id="SSF161098">
    <property type="entry name" value="MetI-like"/>
    <property type="match status" value="1"/>
</dbReference>
<dbReference type="CDD" id="cd06261">
    <property type="entry name" value="TM_PBP2"/>
    <property type="match status" value="1"/>
</dbReference>
<dbReference type="EMBL" id="BDQX01000315">
    <property type="protein sequence ID" value="GBG10320.1"/>
    <property type="molecule type" value="Genomic_DNA"/>
</dbReference>
<keyword evidence="5 7" id="KW-1133">Transmembrane helix</keyword>
<proteinExistence type="inferred from homology"/>
<dbReference type="InterPro" id="IPR035906">
    <property type="entry name" value="MetI-like_sf"/>
</dbReference>
<accession>A0A2R5EUH6</accession>
<evidence type="ECO:0000259" key="8">
    <source>
        <dbReference type="PROSITE" id="PS50928"/>
    </source>
</evidence>
<dbReference type="GO" id="GO:0005886">
    <property type="term" value="C:plasma membrane"/>
    <property type="evidence" value="ECO:0007669"/>
    <property type="project" value="UniProtKB-SubCell"/>
</dbReference>
<dbReference type="PANTHER" id="PTHR43744">
    <property type="entry name" value="ABC TRANSPORTER PERMEASE PROTEIN MG189-RELATED-RELATED"/>
    <property type="match status" value="1"/>
</dbReference>
<feature type="domain" description="ABC transmembrane type-1" evidence="8">
    <location>
        <begin position="74"/>
        <end position="263"/>
    </location>
</feature>
<dbReference type="InterPro" id="IPR000515">
    <property type="entry name" value="MetI-like"/>
</dbReference>